<accession>T1AKP4</accession>
<organism evidence="1">
    <name type="scientific">mine drainage metagenome</name>
    <dbReference type="NCBI Taxonomy" id="410659"/>
    <lineage>
        <taxon>unclassified sequences</taxon>
        <taxon>metagenomes</taxon>
        <taxon>ecological metagenomes</taxon>
    </lineage>
</organism>
<dbReference type="AlphaFoldDB" id="T1AKP4"/>
<protein>
    <submittedName>
        <fullName evidence="1">Transposase-like protein</fullName>
    </submittedName>
</protein>
<proteinExistence type="predicted"/>
<comment type="caution">
    <text evidence="1">The sequence shown here is derived from an EMBL/GenBank/DDBJ whole genome shotgun (WGS) entry which is preliminary data.</text>
</comment>
<sequence>RDGLCALLGQSTFRYVADSKLATKANMEHINRHGGRFVTVLPASRKEDGAFRRYLVDHEPTWTEARRCPPKRLGEPDDVYETTEAPWPSAEGFRVIWVRSSHKVERDADSRSNRVAAGIAALDELNQKLASNRCRLRTTVAVEEAATEAVDSVGATRWVGFRVEEYQEVRHRQETRGRPGANTRYRQITRTKHRIHLDVHEDVIGATPGPMAAGRS</sequence>
<gene>
    <name evidence="1" type="ORF">B1B_14596</name>
</gene>
<reference evidence="1" key="2">
    <citation type="journal article" date="2014" name="ISME J.">
        <title>Microbial stratification in low pH oxic and suboxic macroscopic growths along an acid mine drainage.</title>
        <authorList>
            <person name="Mendez-Garcia C."/>
            <person name="Mesa V."/>
            <person name="Sprenger R.R."/>
            <person name="Richter M."/>
            <person name="Diez M.S."/>
            <person name="Solano J."/>
            <person name="Bargiela R."/>
            <person name="Golyshina O.V."/>
            <person name="Manteca A."/>
            <person name="Ramos J.L."/>
            <person name="Gallego J.R."/>
            <person name="Llorente I."/>
            <person name="Martins Dos Santos V.A."/>
            <person name="Jensen O.N."/>
            <person name="Pelaez A.I."/>
            <person name="Sanchez J."/>
            <person name="Ferrer M."/>
        </authorList>
    </citation>
    <scope>NUCLEOTIDE SEQUENCE</scope>
</reference>
<dbReference type="EMBL" id="AUZY01009685">
    <property type="protein sequence ID" value="EQD41339.1"/>
    <property type="molecule type" value="Genomic_DNA"/>
</dbReference>
<feature type="non-terminal residue" evidence="1">
    <location>
        <position position="1"/>
    </location>
</feature>
<name>T1AKP4_9ZZZZ</name>
<reference evidence="1" key="1">
    <citation type="submission" date="2013-08" db="EMBL/GenBank/DDBJ databases">
        <authorList>
            <person name="Mendez C."/>
            <person name="Richter M."/>
            <person name="Ferrer M."/>
            <person name="Sanchez J."/>
        </authorList>
    </citation>
    <scope>NUCLEOTIDE SEQUENCE</scope>
</reference>
<evidence type="ECO:0000313" key="1">
    <source>
        <dbReference type="EMBL" id="EQD41339.1"/>
    </source>
</evidence>